<evidence type="ECO:0000313" key="6">
    <source>
        <dbReference type="Proteomes" id="UP000319716"/>
    </source>
</evidence>
<dbReference type="AlphaFoldDB" id="A0A4Y1Z998"/>
<feature type="domain" description="4Fe-4S ferredoxin-type" evidence="4">
    <location>
        <begin position="3"/>
        <end position="30"/>
    </location>
</feature>
<proteinExistence type="predicted"/>
<comment type="caution">
    <text evidence="5">The sequence shown here is derived from an EMBL/GenBank/DDBJ whole genome shotgun (WGS) entry which is preliminary data.</text>
</comment>
<keyword evidence="1" id="KW-0479">Metal-binding</keyword>
<reference evidence="5 6" key="1">
    <citation type="submission" date="2017-11" db="EMBL/GenBank/DDBJ databases">
        <title>Draft Genome Sequence of Sporolactobacillus inulinus NBRC 111894 Isolated from Koso, a Japanese Sugar-Vegetable Fermented Beverage.</title>
        <authorList>
            <person name="Chiou T.Y."/>
            <person name="Oshima K."/>
            <person name="Suda W."/>
            <person name="Hattori M."/>
            <person name="Takahashi T."/>
        </authorList>
    </citation>
    <scope>NUCLEOTIDE SEQUENCE [LARGE SCALE GENOMIC DNA]</scope>
    <source>
        <strain evidence="5 6">NBRC111894</strain>
    </source>
</reference>
<keyword evidence="2" id="KW-0408">Iron</keyword>
<dbReference type="Proteomes" id="UP000319716">
    <property type="component" value="Unassembled WGS sequence"/>
</dbReference>
<sequence length="62" mass="6697">MKMAYKINNFCIACGACESECGSAAISFDGFQYTIDPDRCTECGNCADVCPNEAIEPPKIVH</sequence>
<evidence type="ECO:0000259" key="4">
    <source>
        <dbReference type="PROSITE" id="PS51379"/>
    </source>
</evidence>
<dbReference type="InterPro" id="IPR017896">
    <property type="entry name" value="4Fe4S_Fe-S-bd"/>
</dbReference>
<dbReference type="GO" id="GO:0046872">
    <property type="term" value="F:metal ion binding"/>
    <property type="evidence" value="ECO:0007669"/>
    <property type="project" value="UniProtKB-KW"/>
</dbReference>
<dbReference type="PROSITE" id="PS00198">
    <property type="entry name" value="4FE4S_FER_1"/>
    <property type="match status" value="1"/>
</dbReference>
<evidence type="ECO:0000313" key="5">
    <source>
        <dbReference type="EMBL" id="GAY75600.1"/>
    </source>
</evidence>
<dbReference type="Gene3D" id="3.30.70.20">
    <property type="match status" value="1"/>
</dbReference>
<dbReference type="InterPro" id="IPR017900">
    <property type="entry name" value="4Fe4S_Fe_S_CS"/>
</dbReference>
<dbReference type="PROSITE" id="PS51379">
    <property type="entry name" value="4FE4S_FER_2"/>
    <property type="match status" value="2"/>
</dbReference>
<protein>
    <submittedName>
        <fullName evidence="5">Ferredoxin</fullName>
    </submittedName>
</protein>
<evidence type="ECO:0000256" key="1">
    <source>
        <dbReference type="ARBA" id="ARBA00022723"/>
    </source>
</evidence>
<evidence type="ECO:0000256" key="3">
    <source>
        <dbReference type="ARBA" id="ARBA00023014"/>
    </source>
</evidence>
<dbReference type="EMBL" id="BEXB01000007">
    <property type="protein sequence ID" value="GAY75600.1"/>
    <property type="molecule type" value="Genomic_DNA"/>
</dbReference>
<organism evidence="5 6">
    <name type="scientific">Sporolactobacillus inulinus</name>
    <dbReference type="NCBI Taxonomy" id="2078"/>
    <lineage>
        <taxon>Bacteria</taxon>
        <taxon>Bacillati</taxon>
        <taxon>Bacillota</taxon>
        <taxon>Bacilli</taxon>
        <taxon>Bacillales</taxon>
        <taxon>Sporolactobacillaceae</taxon>
        <taxon>Sporolactobacillus</taxon>
    </lineage>
</organism>
<feature type="domain" description="4Fe-4S ferredoxin-type" evidence="4">
    <location>
        <begin position="31"/>
        <end position="60"/>
    </location>
</feature>
<accession>A0A4Y1Z998</accession>
<evidence type="ECO:0000256" key="2">
    <source>
        <dbReference type="ARBA" id="ARBA00023004"/>
    </source>
</evidence>
<dbReference type="Pfam" id="PF12838">
    <property type="entry name" value="Fer4_7"/>
    <property type="match status" value="1"/>
</dbReference>
<name>A0A4Y1Z998_9BACL</name>
<keyword evidence="3" id="KW-0411">Iron-sulfur</keyword>
<dbReference type="SUPFAM" id="SSF54862">
    <property type="entry name" value="4Fe-4S ferredoxins"/>
    <property type="match status" value="1"/>
</dbReference>
<dbReference type="GO" id="GO:0051536">
    <property type="term" value="F:iron-sulfur cluster binding"/>
    <property type="evidence" value="ECO:0007669"/>
    <property type="project" value="UniProtKB-KW"/>
</dbReference>
<gene>
    <name evidence="5" type="ORF">NBRC111894_1154</name>
</gene>